<proteinExistence type="predicted"/>
<reference evidence="3" key="3">
    <citation type="submission" date="2017-03" db="EMBL/GenBank/DDBJ databases">
        <authorList>
            <person name="Dastager S.G."/>
            <person name="Neurgaonkar P.S."/>
            <person name="Dharne M.S."/>
        </authorList>
    </citation>
    <scope>NUCLEOTIDE SEQUENCE</scope>
    <source>
        <strain evidence="3">DSM 25145</strain>
    </source>
</reference>
<name>A0A1N6WJF5_9BACI</name>
<evidence type="ECO:0000313" key="4">
    <source>
        <dbReference type="EMBL" id="SIQ90140.1"/>
    </source>
</evidence>
<dbReference type="SMART" id="SM00959">
    <property type="entry name" value="Rho_N"/>
    <property type="match status" value="1"/>
</dbReference>
<dbReference type="EMBL" id="MWSK01000004">
    <property type="protein sequence ID" value="OXS77952.1"/>
    <property type="molecule type" value="Genomic_DNA"/>
</dbReference>
<reference evidence="6" key="2">
    <citation type="submission" date="2017-03" db="EMBL/GenBank/DDBJ databases">
        <title>Bacillus sp. V-88(T) DSM27956, whole genome shotgun sequencing project.</title>
        <authorList>
            <person name="Dastager S.G."/>
            <person name="Neurgaonkar P.S."/>
            <person name="Dharne M.S."/>
        </authorList>
    </citation>
    <scope>NUCLEOTIDE SEQUENCE [LARGE SCALE GENOMIC DNA]</scope>
    <source>
        <strain evidence="6">DSM 25145</strain>
    </source>
</reference>
<dbReference type="EMBL" id="FTLX01000004">
    <property type="protein sequence ID" value="SIQ90140.1"/>
    <property type="molecule type" value="Genomic_DNA"/>
</dbReference>
<evidence type="ECO:0000259" key="2">
    <source>
        <dbReference type="SMART" id="SM00959"/>
    </source>
</evidence>
<dbReference type="RefSeq" id="WP_045850518.1">
    <property type="nucleotide sequence ID" value="NZ_FTLX01000004.1"/>
</dbReference>
<evidence type="ECO:0000313" key="5">
    <source>
        <dbReference type="Proteomes" id="UP000186385"/>
    </source>
</evidence>
<dbReference type="GO" id="GO:0006353">
    <property type="term" value="P:DNA-templated transcription termination"/>
    <property type="evidence" value="ECO:0007669"/>
    <property type="project" value="InterPro"/>
</dbReference>
<keyword evidence="6" id="KW-1185">Reference proteome</keyword>
<gene>
    <name evidence="3" type="ORF">B1B05_10120</name>
    <name evidence="4" type="ORF">SAMN05443094_104185</name>
</gene>
<evidence type="ECO:0000313" key="6">
    <source>
        <dbReference type="Proteomes" id="UP000215545"/>
    </source>
</evidence>
<dbReference type="Proteomes" id="UP000186385">
    <property type="component" value="Unassembled WGS sequence"/>
</dbReference>
<dbReference type="InterPro" id="IPR011112">
    <property type="entry name" value="Rho-like_N"/>
</dbReference>
<dbReference type="InterPro" id="IPR036269">
    <property type="entry name" value="Rho_N_sf"/>
</dbReference>
<sequence length="84" mass="9235">MPKYIAKAYLTHQGKVVAPGTEIELSEEQGKRLVGKEKAELTETEQKAEKTVAELKEEAKEKGIEGYSAMNKAELIAALAEKTE</sequence>
<dbReference type="Gene3D" id="1.10.720.10">
    <property type="match status" value="1"/>
</dbReference>
<dbReference type="SUPFAM" id="SSF68912">
    <property type="entry name" value="Rho N-terminal domain-like"/>
    <property type="match status" value="1"/>
</dbReference>
<evidence type="ECO:0000256" key="1">
    <source>
        <dbReference type="SAM" id="Coils"/>
    </source>
</evidence>
<accession>A0A1N6WJF5</accession>
<feature type="coiled-coil region" evidence="1">
    <location>
        <begin position="38"/>
        <end position="65"/>
    </location>
</feature>
<dbReference type="Proteomes" id="UP000215545">
    <property type="component" value="Unassembled WGS sequence"/>
</dbReference>
<feature type="domain" description="Rho termination factor-like N-terminal" evidence="2">
    <location>
        <begin position="48"/>
        <end position="84"/>
    </location>
</feature>
<dbReference type="Pfam" id="PF23843">
    <property type="entry name" value="DUF7210"/>
    <property type="match status" value="1"/>
</dbReference>
<dbReference type="InterPro" id="IPR055634">
    <property type="entry name" value="DUF7210"/>
</dbReference>
<dbReference type="OrthoDB" id="2974751at2"/>
<dbReference type="Pfam" id="PF07498">
    <property type="entry name" value="Rho_N"/>
    <property type="match status" value="1"/>
</dbReference>
<dbReference type="AlphaFoldDB" id="A0A1N6WJF5"/>
<reference evidence="4 5" key="1">
    <citation type="submission" date="2017-01" db="EMBL/GenBank/DDBJ databases">
        <authorList>
            <person name="Mah S.A."/>
            <person name="Swanson W.J."/>
            <person name="Moy G.W."/>
            <person name="Vacquier V.D."/>
        </authorList>
    </citation>
    <scope>NUCLEOTIDE SEQUENCE [LARGE SCALE GENOMIC DNA]</scope>
    <source>
        <strain evidence="4 5">NIO-1016</strain>
    </source>
</reference>
<organism evidence="4 5">
    <name type="scientific">Domibacillus enclensis</name>
    <dbReference type="NCBI Taxonomy" id="1017273"/>
    <lineage>
        <taxon>Bacteria</taxon>
        <taxon>Bacillati</taxon>
        <taxon>Bacillota</taxon>
        <taxon>Bacilli</taxon>
        <taxon>Bacillales</taxon>
        <taxon>Bacillaceae</taxon>
        <taxon>Domibacillus</taxon>
    </lineage>
</organism>
<protein>
    <submittedName>
        <fullName evidence="4">Rho termination factor, N-terminal domain</fullName>
    </submittedName>
</protein>
<keyword evidence="1" id="KW-0175">Coiled coil</keyword>
<evidence type="ECO:0000313" key="3">
    <source>
        <dbReference type="EMBL" id="OXS77952.1"/>
    </source>
</evidence>
<dbReference type="STRING" id="1017273.SAMN05443094_104185"/>